<accession>A0ABN8PAD5</accession>
<keyword evidence="3" id="KW-1185">Reference proteome</keyword>
<protein>
    <submittedName>
        <fullName evidence="2">Uncharacterized protein</fullName>
    </submittedName>
</protein>
<evidence type="ECO:0000256" key="1">
    <source>
        <dbReference type="SAM" id="MobiDB-lite"/>
    </source>
</evidence>
<proteinExistence type="predicted"/>
<evidence type="ECO:0000313" key="3">
    <source>
        <dbReference type="Proteomes" id="UP001159405"/>
    </source>
</evidence>
<reference evidence="2 3" key="1">
    <citation type="submission" date="2022-05" db="EMBL/GenBank/DDBJ databases">
        <authorList>
            <consortium name="Genoscope - CEA"/>
            <person name="William W."/>
        </authorList>
    </citation>
    <scope>NUCLEOTIDE SEQUENCE [LARGE SCALE GENOMIC DNA]</scope>
</reference>
<feature type="region of interest" description="Disordered" evidence="1">
    <location>
        <begin position="176"/>
        <end position="196"/>
    </location>
</feature>
<comment type="caution">
    <text evidence="2">The sequence shown here is derived from an EMBL/GenBank/DDBJ whole genome shotgun (WGS) entry which is preliminary data.</text>
</comment>
<organism evidence="2 3">
    <name type="scientific">Porites lobata</name>
    <dbReference type="NCBI Taxonomy" id="104759"/>
    <lineage>
        <taxon>Eukaryota</taxon>
        <taxon>Metazoa</taxon>
        <taxon>Cnidaria</taxon>
        <taxon>Anthozoa</taxon>
        <taxon>Hexacorallia</taxon>
        <taxon>Scleractinia</taxon>
        <taxon>Fungiina</taxon>
        <taxon>Poritidae</taxon>
        <taxon>Porites</taxon>
    </lineage>
</organism>
<evidence type="ECO:0000313" key="2">
    <source>
        <dbReference type="EMBL" id="CAH3139704.1"/>
    </source>
</evidence>
<dbReference type="EMBL" id="CALNXK010000063">
    <property type="protein sequence ID" value="CAH3139704.1"/>
    <property type="molecule type" value="Genomic_DNA"/>
</dbReference>
<dbReference type="Proteomes" id="UP001159405">
    <property type="component" value="Unassembled WGS sequence"/>
</dbReference>
<name>A0ABN8PAD5_9CNID</name>
<sequence length="196" mass="22488">MVTHQQHKSALEAEIIRRISAFHKEIERRDQSRDDVIHSAFLLLYWLAKEEVANKKFAALLEMKELLGLSNIKFFNHRPTGATRKMFLIFGQVINSVVKESVQQWLKEKPRRKLAKKTTTGYRNTSTVSMSDAAVEVEISKTEDEEPENIDDSKVVYIEEEDQLQLEVNAAIAVMKLPDGGDSNSERAFESDNDYD</sequence>
<gene>
    <name evidence="2" type="ORF">PLOB_00040774</name>
</gene>